<accession>A0AAN7UGJ2</accession>
<dbReference type="AlphaFoldDB" id="A0AAN7UGJ2"/>
<reference evidence="2 3" key="1">
    <citation type="submission" date="2023-10" db="EMBL/GenBank/DDBJ databases">
        <title>Draft genome sequence of Xylaria bambusicola isolate GMP-LS, the root and basal stem rot pathogen of sugarcane in Indonesia.</title>
        <authorList>
            <person name="Selvaraj P."/>
            <person name="Muralishankar V."/>
            <person name="Muruganantham S."/>
            <person name="Sp S."/>
            <person name="Haryani S."/>
            <person name="Lau K.J.X."/>
            <person name="Naqvi N.I."/>
        </authorList>
    </citation>
    <scope>NUCLEOTIDE SEQUENCE [LARGE SCALE GENOMIC DNA]</scope>
    <source>
        <strain evidence="2">GMP-LS</strain>
    </source>
</reference>
<comment type="caution">
    <text evidence="2">The sequence shown here is derived from an EMBL/GenBank/DDBJ whole genome shotgun (WGS) entry which is preliminary data.</text>
</comment>
<gene>
    <name evidence="2" type="ORF">RRF57_007644</name>
</gene>
<name>A0AAN7UGJ2_9PEZI</name>
<sequence>MRKKPRSKLARNPGPSSCKSRTPWSSLLMGSLSPPTSPGSMCGSGSARTLRRVPTRRYSTHPLPRHSRIRTAALTLVPMMPPTYWKPSKRSRRAPAVAATTMHIMMMMVEWPREKNVPTVTGRWPDATRRRVIRSMAAMWSASKA</sequence>
<evidence type="ECO:0000313" key="2">
    <source>
        <dbReference type="EMBL" id="KAK5631930.1"/>
    </source>
</evidence>
<feature type="compositionally biased region" description="Basic residues" evidence="1">
    <location>
        <begin position="49"/>
        <end position="65"/>
    </location>
</feature>
<keyword evidence="3" id="KW-1185">Reference proteome</keyword>
<organism evidence="2 3">
    <name type="scientific">Xylaria bambusicola</name>
    <dbReference type="NCBI Taxonomy" id="326684"/>
    <lineage>
        <taxon>Eukaryota</taxon>
        <taxon>Fungi</taxon>
        <taxon>Dikarya</taxon>
        <taxon>Ascomycota</taxon>
        <taxon>Pezizomycotina</taxon>
        <taxon>Sordariomycetes</taxon>
        <taxon>Xylariomycetidae</taxon>
        <taxon>Xylariales</taxon>
        <taxon>Xylariaceae</taxon>
        <taxon>Xylaria</taxon>
    </lineage>
</organism>
<evidence type="ECO:0000313" key="3">
    <source>
        <dbReference type="Proteomes" id="UP001305414"/>
    </source>
</evidence>
<feature type="compositionally biased region" description="Polar residues" evidence="1">
    <location>
        <begin position="14"/>
        <end position="25"/>
    </location>
</feature>
<dbReference type="Proteomes" id="UP001305414">
    <property type="component" value="Unassembled WGS sequence"/>
</dbReference>
<proteinExistence type="predicted"/>
<evidence type="ECO:0000256" key="1">
    <source>
        <dbReference type="SAM" id="MobiDB-lite"/>
    </source>
</evidence>
<dbReference type="EMBL" id="JAWHQM010000022">
    <property type="protein sequence ID" value="KAK5631930.1"/>
    <property type="molecule type" value="Genomic_DNA"/>
</dbReference>
<feature type="region of interest" description="Disordered" evidence="1">
    <location>
        <begin position="1"/>
        <end position="65"/>
    </location>
</feature>
<protein>
    <submittedName>
        <fullName evidence="2">Uncharacterized protein</fullName>
    </submittedName>
</protein>